<feature type="transmembrane region" description="Helical" evidence="2">
    <location>
        <begin position="401"/>
        <end position="422"/>
    </location>
</feature>
<evidence type="ECO:0000256" key="1">
    <source>
        <dbReference type="SAM" id="MobiDB-lite"/>
    </source>
</evidence>
<proteinExistence type="predicted"/>
<feature type="region of interest" description="Disordered" evidence="1">
    <location>
        <begin position="429"/>
        <end position="461"/>
    </location>
</feature>
<evidence type="ECO:0000256" key="3">
    <source>
        <dbReference type="SAM" id="SignalP"/>
    </source>
</evidence>
<dbReference type="Proteomes" id="UP000481583">
    <property type="component" value="Unassembled WGS sequence"/>
</dbReference>
<feature type="region of interest" description="Disordered" evidence="1">
    <location>
        <begin position="27"/>
        <end position="57"/>
    </location>
</feature>
<dbReference type="RefSeq" id="WP_165234232.1">
    <property type="nucleotide sequence ID" value="NZ_JAAKZV010000023.1"/>
</dbReference>
<feature type="region of interest" description="Disordered" evidence="1">
    <location>
        <begin position="181"/>
        <end position="215"/>
    </location>
</feature>
<feature type="compositionally biased region" description="Acidic residues" evidence="1">
    <location>
        <begin position="192"/>
        <end position="201"/>
    </location>
</feature>
<organism evidence="4 5">
    <name type="scientific">Streptomyces coryli</name>
    <dbReference type="NCBI Taxonomy" id="1128680"/>
    <lineage>
        <taxon>Bacteria</taxon>
        <taxon>Bacillati</taxon>
        <taxon>Actinomycetota</taxon>
        <taxon>Actinomycetes</taxon>
        <taxon>Kitasatosporales</taxon>
        <taxon>Streptomycetaceae</taxon>
        <taxon>Streptomyces</taxon>
    </lineage>
</organism>
<reference evidence="4 5" key="1">
    <citation type="submission" date="2020-02" db="EMBL/GenBank/DDBJ databases">
        <title>Whole-genome analyses of novel actinobacteria.</title>
        <authorList>
            <person name="Sahin N."/>
        </authorList>
    </citation>
    <scope>NUCLEOTIDE SEQUENCE [LARGE SCALE GENOMIC DNA]</scope>
    <source>
        <strain evidence="4 5">A7024</strain>
    </source>
</reference>
<accession>A0A6G4TVJ5</accession>
<evidence type="ECO:0000256" key="2">
    <source>
        <dbReference type="SAM" id="Phobius"/>
    </source>
</evidence>
<dbReference type="AlphaFoldDB" id="A0A6G4TVJ5"/>
<keyword evidence="5" id="KW-1185">Reference proteome</keyword>
<dbReference type="EMBL" id="JAAKZV010000023">
    <property type="protein sequence ID" value="NGN63914.1"/>
    <property type="molecule type" value="Genomic_DNA"/>
</dbReference>
<evidence type="ECO:0000313" key="4">
    <source>
        <dbReference type="EMBL" id="NGN63914.1"/>
    </source>
</evidence>
<name>A0A6G4TVJ5_9ACTN</name>
<keyword evidence="2" id="KW-0812">Transmembrane</keyword>
<keyword evidence="2" id="KW-0472">Membrane</keyword>
<feature type="signal peptide" evidence="3">
    <location>
        <begin position="1"/>
        <end position="25"/>
    </location>
</feature>
<feature type="compositionally biased region" description="Low complexity" evidence="1">
    <location>
        <begin position="443"/>
        <end position="453"/>
    </location>
</feature>
<gene>
    <name evidence="4" type="ORF">G5C51_08350</name>
</gene>
<feature type="chain" id="PRO_5038969244" evidence="3">
    <location>
        <begin position="26"/>
        <end position="461"/>
    </location>
</feature>
<keyword evidence="3" id="KW-0732">Signal</keyword>
<sequence>MHGRIRAAVAAVGALGLLAAVPAAASAQGGAGEPEPYEMDSSAKAVKGASSSADGPRLAAGQAYKDALKPGDKKYYTVKLGSKTTGHVSAFIGPKPGIKTDPDDSFDITLSSTGGDECDAAEFTVSAENGYVLGGAVQRKLEEYGECNAAGVYNVLVTRDSAGTSDPAAWPLELKFMEEPALKGKSPSEGPDYSEFDEEDAPTPPSGTAKKIDGGLGFGDATGMSAGVWQDEIVPGETRFYRMPVDWGQQPFVTAEFGGSGGGDTVEEVSDGAGVRIYGPQRGLVWKSWDSYSGAEPAAATAVAPPVRYENRYDDISELYHASAAGWYYVAVTVDAAVGENVKKPVTVTLRNTIKGEPKSAPAYNGDLAKAGFGVTDADREAAEKGQSEAAAEASDSKMTVAYVGIGAGVVLLAALGAWMLLARRRGPVPAQVQPQPYPQAQPQPHTQPQDQTFGPPQSWQ</sequence>
<protein>
    <submittedName>
        <fullName evidence="4">Uncharacterized protein</fullName>
    </submittedName>
</protein>
<comment type="caution">
    <text evidence="4">The sequence shown here is derived from an EMBL/GenBank/DDBJ whole genome shotgun (WGS) entry which is preliminary data.</text>
</comment>
<feature type="compositionally biased region" description="Low complexity" evidence="1">
    <location>
        <begin position="40"/>
        <end position="55"/>
    </location>
</feature>
<keyword evidence="2" id="KW-1133">Transmembrane helix</keyword>
<evidence type="ECO:0000313" key="5">
    <source>
        <dbReference type="Proteomes" id="UP000481583"/>
    </source>
</evidence>